<protein>
    <submittedName>
        <fullName evidence="2">Uncharacterized protein</fullName>
    </submittedName>
</protein>
<name>A0ABN6HXF3_9FLAO</name>
<keyword evidence="1" id="KW-1133">Transmembrane helix</keyword>
<keyword evidence="1" id="KW-0472">Membrane</keyword>
<evidence type="ECO:0000313" key="2">
    <source>
        <dbReference type="EMBL" id="BCY29055.1"/>
    </source>
</evidence>
<organism evidence="2 3">
    <name type="scientific">Flavobacterium okayamense</name>
    <dbReference type="NCBI Taxonomy" id="2830782"/>
    <lineage>
        <taxon>Bacteria</taxon>
        <taxon>Pseudomonadati</taxon>
        <taxon>Bacteroidota</taxon>
        <taxon>Flavobacteriia</taxon>
        <taxon>Flavobacteriales</taxon>
        <taxon>Flavobacteriaceae</taxon>
        <taxon>Flavobacterium</taxon>
    </lineage>
</organism>
<accession>A0ABN6HXF3</accession>
<dbReference type="Proteomes" id="UP000825258">
    <property type="component" value="Chromosome"/>
</dbReference>
<gene>
    <name evidence="2" type="ORF">KK2020170_19230</name>
</gene>
<keyword evidence="1" id="KW-0812">Transmembrane</keyword>
<proteinExistence type="predicted"/>
<evidence type="ECO:0000313" key="3">
    <source>
        <dbReference type="Proteomes" id="UP000825258"/>
    </source>
</evidence>
<dbReference type="EMBL" id="AP024749">
    <property type="protein sequence ID" value="BCY29055.1"/>
    <property type="molecule type" value="Genomic_DNA"/>
</dbReference>
<keyword evidence="3" id="KW-1185">Reference proteome</keyword>
<evidence type="ECO:0000256" key="1">
    <source>
        <dbReference type="SAM" id="Phobius"/>
    </source>
</evidence>
<feature type="transmembrane region" description="Helical" evidence="1">
    <location>
        <begin position="21"/>
        <end position="40"/>
    </location>
</feature>
<sequence>MKYPKQNAQMNSPNKFIQVKIFLFLYLLVRIKILGIVNKFRNNVNGKISNPNPNGPPPVNIIFTVSGIK</sequence>
<reference evidence="2 3" key="1">
    <citation type="submission" date="2021-06" db="EMBL/GenBank/DDBJ databases">
        <title>Whole genome sequences of Flavobacterium sp. KK2020170 and assembly.</title>
        <authorList>
            <person name="Kitahara K."/>
            <person name="Miyoshi S."/>
            <person name="Uesaka K."/>
        </authorList>
    </citation>
    <scope>NUCLEOTIDE SEQUENCE [LARGE SCALE GENOMIC DNA]</scope>
    <source>
        <strain evidence="2 3">KK2020170</strain>
    </source>
</reference>